<evidence type="ECO:0000256" key="4">
    <source>
        <dbReference type="ARBA" id="ARBA00022634"/>
    </source>
</evidence>
<dbReference type="Pfam" id="PF02867">
    <property type="entry name" value="Ribonuc_red_lgC"/>
    <property type="match status" value="2"/>
</dbReference>
<sequence length="914" mass="98328">MTPQPSGKPIVDKNRIASLIFNQASAMGIADRARIEQITARIIERLEKPAAALPGMEAFVAQQARVSIAVTEDEIENLVKDAVEGVKPANPAVHPSTSSGRTDVIEAPKPPLPPVPPTAVAATKTSKQEKNMPAATRNTKSEARKPKTEIRNIIPERVELSANALAVLEKRYLKKDKAGNPIEKAEDMLRRVARTVAAAELAYNPKINIRAVEDEFYGLMARLEFLPNSPTLMNAGRELGQLSACFVLPIEDAIESIFDAVKHTAMIHKSGGGTGFSFSRLRPEKDRVGSTGGVASGPVSFMRAFDVATDVIKQGGTRRGANMAILSVDHPDIERFIKAKQTAGVLTNFNLSVAVTDAFMEAVRANGEYSLINPHNKEVVEKKKARDIFDQIVNLAWKTGDPGVVFIDRINAGNPTPHLGKIESTNPCGEQPLLPYESCNLGSINLSKMTKGNGRKSIDYDRLGYTVRTAVRFLDDVIDVNKFPLPQIAERTRQTRKIGLGVMGFADMLIDLGIAYDSPEALEAAESVMGFIQAESHKASEELAASRGTFPAYEKSVYDGRVKMRNASCTTIAPTGTLSIIAGCSSGIEPHFALCFTRNIMDGTKMVEVNPYFERASVEGGFFSKEMMEKLASGAHLEDFKEVPEAAKKLFVTAHNITPEGHVRMQAVFQKYTDNAVSKTVNFPAAATVADVDKVYLMAFDEGLKGITIYRDGCKADQPMSTGKAEVKPEAAVPAAPAKPMGPRERAKVTTGFTEKVKTGCGNMYITINTDSTGICEVFSHLGKAGGCATAQLESTCRLASLALRSGVPIDDVAKQLKGIRCPSIAWDNGKSVLSCADAIATVLENYINSGLSVKLEGKAEANGNGNGNGHGEKKVIKDFGIVKNVAGQCVECGSILVYQEGCFICPGCGFTKC</sequence>
<dbReference type="GO" id="GO:0071897">
    <property type="term" value="P:DNA biosynthetic process"/>
    <property type="evidence" value="ECO:0007669"/>
    <property type="project" value="UniProtKB-KW"/>
</dbReference>
<dbReference type="InterPro" id="IPR008926">
    <property type="entry name" value="RNR_R1-su_N"/>
</dbReference>
<evidence type="ECO:0000313" key="19">
    <source>
        <dbReference type="EMBL" id="XCH33862.1"/>
    </source>
</evidence>
<dbReference type="InterPro" id="IPR013344">
    <property type="entry name" value="RNR_NrdJ/NrdZ"/>
</dbReference>
<evidence type="ECO:0000259" key="18">
    <source>
        <dbReference type="Pfam" id="PF12637"/>
    </source>
</evidence>
<evidence type="ECO:0000256" key="3">
    <source>
        <dbReference type="ARBA" id="ARBA00022628"/>
    </source>
</evidence>
<reference evidence="19" key="1">
    <citation type="submission" date="2024-06" db="EMBL/GenBank/DDBJ databases">
        <title>A Novel Isolate, Dehalogenimonas sp. Strain 4OHTPN, Dechlorinates Aromatic 4 Hydroxy chlorothalonil by a Novel Reductive Dehalogenase.</title>
        <authorList>
            <person name="Liu G."/>
        </authorList>
    </citation>
    <scope>NUCLEOTIDE SEQUENCE</scope>
    <source>
        <strain evidence="19">4OHTPN</strain>
    </source>
</reference>
<feature type="compositionally biased region" description="Low complexity" evidence="15">
    <location>
        <begin position="730"/>
        <end position="739"/>
    </location>
</feature>
<dbReference type="InterPro" id="IPR050862">
    <property type="entry name" value="RdRp_reductase_class-2"/>
</dbReference>
<evidence type="ECO:0000256" key="7">
    <source>
        <dbReference type="ARBA" id="ARBA00023002"/>
    </source>
</evidence>
<comment type="similarity">
    <text evidence="2 14">Belongs to the ribonucleoside diphosphate reductase class-2 family.</text>
</comment>
<dbReference type="FunFam" id="3.20.70.20:FF:000018">
    <property type="entry name" value="Vitamin B12-dependent ribonucleotide reductase"/>
    <property type="match status" value="1"/>
</dbReference>
<dbReference type="NCBIfam" id="NF006417">
    <property type="entry name" value="PRK08665.1"/>
    <property type="match status" value="1"/>
</dbReference>
<dbReference type="RefSeq" id="WP_353715054.1">
    <property type="nucleotide sequence ID" value="NZ_CP159307.1"/>
</dbReference>
<accession>A0AAU8GAD4</accession>
<feature type="region of interest" description="Disordered" evidence="15">
    <location>
        <begin position="88"/>
        <end position="146"/>
    </location>
</feature>
<dbReference type="InterPro" id="IPR013509">
    <property type="entry name" value="RNR_lsu_N"/>
</dbReference>
<evidence type="ECO:0000256" key="2">
    <source>
        <dbReference type="ARBA" id="ARBA00007405"/>
    </source>
</evidence>
<keyword evidence="5 14" id="KW-0547">Nucleotide-binding</keyword>
<comment type="function">
    <text evidence="11">Provides the precursors necessary for DNA synthesis. Catalyzes the biosynthesis of deoxyribonucleotides from the corresponding ribonucleotides.</text>
</comment>
<evidence type="ECO:0000256" key="12">
    <source>
        <dbReference type="ARBA" id="ARBA00025437"/>
    </source>
</evidence>
<dbReference type="PANTHER" id="PTHR43371:SF1">
    <property type="entry name" value="RIBONUCLEOSIDE-DIPHOSPHATE REDUCTASE"/>
    <property type="match status" value="1"/>
</dbReference>
<dbReference type="PRINTS" id="PR01183">
    <property type="entry name" value="RIBORDTASEM1"/>
</dbReference>
<evidence type="ECO:0000259" key="17">
    <source>
        <dbReference type="Pfam" id="PF02867"/>
    </source>
</evidence>
<comment type="cofactor">
    <cofactor evidence="1 14">
        <name>adenosylcob(III)alamin</name>
        <dbReference type="ChEBI" id="CHEBI:18408"/>
    </cofactor>
</comment>
<evidence type="ECO:0000256" key="13">
    <source>
        <dbReference type="ARBA" id="ARBA00047754"/>
    </source>
</evidence>
<evidence type="ECO:0000256" key="11">
    <source>
        <dbReference type="ARBA" id="ARBA00024942"/>
    </source>
</evidence>
<dbReference type="SUPFAM" id="SSF48168">
    <property type="entry name" value="R1 subunit of ribonucleotide reductase, N-terminal domain"/>
    <property type="match status" value="1"/>
</dbReference>
<keyword evidence="7 14" id="KW-0560">Oxidoreductase</keyword>
<organism evidence="19">
    <name type="scientific">Dehalogenimonas sp. 4OHTPN</name>
    <dbReference type="NCBI Taxonomy" id="3166643"/>
    <lineage>
        <taxon>Bacteria</taxon>
        <taxon>Bacillati</taxon>
        <taxon>Chloroflexota</taxon>
        <taxon>Dehalococcoidia</taxon>
        <taxon>Dehalococcoidales</taxon>
        <taxon>Dehalococcoidaceae</taxon>
        <taxon>Dehalogenimonas</taxon>
    </lineage>
</organism>
<gene>
    <name evidence="19" type="ORF">ABV300_03020</name>
</gene>
<dbReference type="EMBL" id="CP159307">
    <property type="protein sequence ID" value="XCH33862.1"/>
    <property type="molecule type" value="Genomic_DNA"/>
</dbReference>
<evidence type="ECO:0000256" key="15">
    <source>
        <dbReference type="SAM" id="MobiDB-lite"/>
    </source>
</evidence>
<name>A0AAU8GAD4_9CHLR</name>
<keyword evidence="6" id="KW-0067">ATP-binding</keyword>
<dbReference type="GO" id="GO:0031419">
    <property type="term" value="F:cobalamin binding"/>
    <property type="evidence" value="ECO:0007669"/>
    <property type="project" value="UniProtKB-KW"/>
</dbReference>
<keyword evidence="3 14" id="KW-0846">Cobalamin</keyword>
<dbReference type="GO" id="GO:0004748">
    <property type="term" value="F:ribonucleoside-diphosphate reductase activity, thioredoxin disulfide as acceptor"/>
    <property type="evidence" value="ECO:0007669"/>
    <property type="project" value="UniProtKB-EC"/>
</dbReference>
<dbReference type="Gene3D" id="3.20.70.20">
    <property type="match status" value="1"/>
</dbReference>
<feature type="domain" description="Ribonucleotide reductase large subunit C-terminal" evidence="17">
    <location>
        <begin position="243"/>
        <end position="559"/>
    </location>
</feature>
<comment type="function">
    <text evidence="12 14">Catalyzes the reduction of ribonucleotides to deoxyribonucleotides. May function to provide a pool of deoxyribonucleotide precursors for DNA repair during oxygen limitation and/or for immediate growth after restoration of oxygen.</text>
</comment>
<dbReference type="GO" id="GO:0009263">
    <property type="term" value="P:deoxyribonucleotide biosynthetic process"/>
    <property type="evidence" value="ECO:0007669"/>
    <property type="project" value="UniProtKB-KW"/>
</dbReference>
<dbReference type="SUPFAM" id="SSF51998">
    <property type="entry name" value="PFL-like glycyl radical enzymes"/>
    <property type="match status" value="1"/>
</dbReference>
<evidence type="ECO:0000256" key="5">
    <source>
        <dbReference type="ARBA" id="ARBA00022741"/>
    </source>
</evidence>
<evidence type="ECO:0000256" key="6">
    <source>
        <dbReference type="ARBA" id="ARBA00022840"/>
    </source>
</evidence>
<evidence type="ECO:0000256" key="10">
    <source>
        <dbReference type="ARBA" id="ARBA00023285"/>
    </source>
</evidence>
<dbReference type="Pfam" id="PF00317">
    <property type="entry name" value="Ribonuc_red_lgN"/>
    <property type="match status" value="1"/>
</dbReference>
<protein>
    <recommendedName>
        <fullName evidence="14">Vitamin B12-dependent ribonucleotide reductase</fullName>
        <ecNumber evidence="14">1.17.4.1</ecNumber>
    </recommendedName>
</protein>
<dbReference type="Pfam" id="PF12637">
    <property type="entry name" value="TSCPD"/>
    <property type="match status" value="1"/>
</dbReference>
<evidence type="ECO:0000256" key="8">
    <source>
        <dbReference type="ARBA" id="ARBA00023116"/>
    </source>
</evidence>
<dbReference type="AlphaFoldDB" id="A0AAU8GAD4"/>
<dbReference type="EC" id="1.17.4.1" evidence="14"/>
<dbReference type="InterPro" id="IPR000788">
    <property type="entry name" value="RNR_lg_C"/>
</dbReference>
<evidence type="ECO:0000256" key="1">
    <source>
        <dbReference type="ARBA" id="ARBA00001922"/>
    </source>
</evidence>
<keyword evidence="10 14" id="KW-0170">Cobalt</keyword>
<feature type="domain" description="Ribonucleotide reductase large subunit C-terminal" evidence="17">
    <location>
        <begin position="564"/>
        <end position="710"/>
    </location>
</feature>
<dbReference type="InterPro" id="IPR024434">
    <property type="entry name" value="TSCPD_dom"/>
</dbReference>
<feature type="domain" description="TSCPD" evidence="18">
    <location>
        <begin position="746"/>
        <end position="847"/>
    </location>
</feature>
<proteinExistence type="inferred from homology"/>
<feature type="domain" description="Ribonucleotide reductase large subunit N-terminal" evidence="16">
    <location>
        <begin position="159"/>
        <end position="240"/>
    </location>
</feature>
<evidence type="ECO:0000256" key="9">
    <source>
        <dbReference type="ARBA" id="ARBA00023157"/>
    </source>
</evidence>
<comment type="catalytic activity">
    <reaction evidence="13 14">
        <text>a 2'-deoxyribonucleoside 5'-diphosphate + [thioredoxin]-disulfide + H2O = a ribonucleoside 5'-diphosphate + [thioredoxin]-dithiol</text>
        <dbReference type="Rhea" id="RHEA:23252"/>
        <dbReference type="Rhea" id="RHEA-COMP:10698"/>
        <dbReference type="Rhea" id="RHEA-COMP:10700"/>
        <dbReference type="ChEBI" id="CHEBI:15377"/>
        <dbReference type="ChEBI" id="CHEBI:29950"/>
        <dbReference type="ChEBI" id="CHEBI:50058"/>
        <dbReference type="ChEBI" id="CHEBI:57930"/>
        <dbReference type="ChEBI" id="CHEBI:73316"/>
        <dbReference type="EC" id="1.17.4.1"/>
    </reaction>
</comment>
<keyword evidence="9" id="KW-1015">Disulfide bond</keyword>
<dbReference type="PANTHER" id="PTHR43371">
    <property type="entry name" value="VITAMIN B12-DEPENDENT RIBONUCLEOTIDE REDUCTASE"/>
    <property type="match status" value="1"/>
</dbReference>
<keyword evidence="4 14" id="KW-0237">DNA synthesis</keyword>
<feature type="region of interest" description="Disordered" evidence="15">
    <location>
        <begin position="725"/>
        <end position="749"/>
    </location>
</feature>
<keyword evidence="8" id="KW-0215">Deoxyribonucleotide synthesis</keyword>
<dbReference type="CDD" id="cd02888">
    <property type="entry name" value="RNR_II_dimer"/>
    <property type="match status" value="1"/>
</dbReference>
<dbReference type="NCBIfam" id="TIGR02504">
    <property type="entry name" value="NrdJ_Z"/>
    <property type="match status" value="1"/>
</dbReference>
<evidence type="ECO:0000256" key="14">
    <source>
        <dbReference type="RuleBase" id="RU364064"/>
    </source>
</evidence>
<dbReference type="GO" id="GO:0005524">
    <property type="term" value="F:ATP binding"/>
    <property type="evidence" value="ECO:0007669"/>
    <property type="project" value="UniProtKB-KW"/>
</dbReference>
<feature type="compositionally biased region" description="Pro residues" evidence="15">
    <location>
        <begin position="108"/>
        <end position="117"/>
    </location>
</feature>
<evidence type="ECO:0000259" key="16">
    <source>
        <dbReference type="Pfam" id="PF00317"/>
    </source>
</evidence>